<feature type="region of interest" description="Disordered" evidence="1">
    <location>
        <begin position="294"/>
        <end position="313"/>
    </location>
</feature>
<dbReference type="Pfam" id="PF14309">
    <property type="entry name" value="DUF4378"/>
    <property type="match status" value="1"/>
</dbReference>
<dbReference type="InterPro" id="IPR025486">
    <property type="entry name" value="DUF4378"/>
</dbReference>
<dbReference type="Proteomes" id="UP001418222">
    <property type="component" value="Unassembled WGS sequence"/>
</dbReference>
<name>A0AAP0BN37_9ASPA</name>
<evidence type="ECO:0000313" key="4">
    <source>
        <dbReference type="Proteomes" id="UP001418222"/>
    </source>
</evidence>
<feature type="compositionally biased region" description="Basic and acidic residues" evidence="1">
    <location>
        <begin position="220"/>
        <end position="231"/>
    </location>
</feature>
<dbReference type="EMBL" id="JBBWWQ010000006">
    <property type="protein sequence ID" value="KAK8944990.1"/>
    <property type="molecule type" value="Genomic_DNA"/>
</dbReference>
<gene>
    <name evidence="3" type="ORF">KSP39_PZI007793</name>
</gene>
<evidence type="ECO:0000256" key="1">
    <source>
        <dbReference type="SAM" id="MobiDB-lite"/>
    </source>
</evidence>
<proteinExistence type="predicted"/>
<feature type="region of interest" description="Disordered" evidence="1">
    <location>
        <begin position="166"/>
        <end position="231"/>
    </location>
</feature>
<evidence type="ECO:0000313" key="3">
    <source>
        <dbReference type="EMBL" id="KAK8944990.1"/>
    </source>
</evidence>
<sequence length="528" mass="59674">MVKEWYWSRSNSKEEVEQPGCMRGMFHFLHFHHLLFTGGCRTPATSTSLPEPELQYNQMPQQQPYHVSSCKGYGSLVSGLEAPRNSLELQEFETAIPEDYYGVPISIQIAQPPGMSKKKKESPAVTPRTRSNIVARLMGLEVFEDVDSSSSPRLTGEKHTSLAYFSAPDQKQEKKIKAKKKLQSLHECKRDTSAAPRRPLRNMNSNFSGPLSLPDSPRASSERPRDTEHRFSLQLDKENQCLGRELMMKRSNHCRERSFGFGGDENTLTRNKPGERKYLRKNISMAMTVSSPKAAGLSKPVKKVQKQYPSPTSLRRAVKAMKMEPSGKCSKSKFERFTERIARQSPQPTAFKEEAGPIIQTREDEEPELSYVKAIVALADVSMKRFSLSLPIDPTIFHILEFRQGVTASVGALQHRWNRKLLFHLVEEILGDLLIGDPNRWRRRSNGHEQLLSRVWSEIRSLPGPAVCQVVGDIDSLVARDLPVAKFRRLLRHPSLVAEARLIATEIERDILSSLLGEAAESLCLICS</sequence>
<accession>A0AAP0BN37</accession>
<dbReference type="PANTHER" id="PTHR37751">
    <property type="entry name" value="LOW PROTEIN: M-PHASE INDUCER PHOSPHATASE-LIKE PROTEIN"/>
    <property type="match status" value="1"/>
</dbReference>
<feature type="domain" description="DUF4378" evidence="2">
    <location>
        <begin position="368"/>
        <end position="518"/>
    </location>
</feature>
<evidence type="ECO:0000259" key="2">
    <source>
        <dbReference type="Pfam" id="PF14309"/>
    </source>
</evidence>
<comment type="caution">
    <text evidence="3">The sequence shown here is derived from an EMBL/GenBank/DDBJ whole genome shotgun (WGS) entry which is preliminary data.</text>
</comment>
<reference evidence="3 4" key="1">
    <citation type="journal article" date="2022" name="Nat. Plants">
        <title>Genomes of leafy and leafless Platanthera orchids illuminate the evolution of mycoheterotrophy.</title>
        <authorList>
            <person name="Li M.H."/>
            <person name="Liu K.W."/>
            <person name="Li Z."/>
            <person name="Lu H.C."/>
            <person name="Ye Q.L."/>
            <person name="Zhang D."/>
            <person name="Wang J.Y."/>
            <person name="Li Y.F."/>
            <person name="Zhong Z.M."/>
            <person name="Liu X."/>
            <person name="Yu X."/>
            <person name="Liu D.K."/>
            <person name="Tu X.D."/>
            <person name="Liu B."/>
            <person name="Hao Y."/>
            <person name="Liao X.Y."/>
            <person name="Jiang Y.T."/>
            <person name="Sun W.H."/>
            <person name="Chen J."/>
            <person name="Chen Y.Q."/>
            <person name="Ai Y."/>
            <person name="Zhai J.W."/>
            <person name="Wu S.S."/>
            <person name="Zhou Z."/>
            <person name="Hsiao Y.Y."/>
            <person name="Wu W.L."/>
            <person name="Chen Y.Y."/>
            <person name="Lin Y.F."/>
            <person name="Hsu J.L."/>
            <person name="Li C.Y."/>
            <person name="Wang Z.W."/>
            <person name="Zhao X."/>
            <person name="Zhong W.Y."/>
            <person name="Ma X.K."/>
            <person name="Ma L."/>
            <person name="Huang J."/>
            <person name="Chen G.Z."/>
            <person name="Huang M.Z."/>
            <person name="Huang L."/>
            <person name="Peng D.H."/>
            <person name="Luo Y.B."/>
            <person name="Zou S.Q."/>
            <person name="Chen S.P."/>
            <person name="Lan S."/>
            <person name="Tsai W.C."/>
            <person name="Van de Peer Y."/>
            <person name="Liu Z.J."/>
        </authorList>
    </citation>
    <scope>NUCLEOTIDE SEQUENCE [LARGE SCALE GENOMIC DNA]</scope>
    <source>
        <strain evidence="3">Lor287</strain>
    </source>
</reference>
<dbReference type="AlphaFoldDB" id="A0AAP0BN37"/>
<organism evidence="3 4">
    <name type="scientific">Platanthera zijinensis</name>
    <dbReference type="NCBI Taxonomy" id="2320716"/>
    <lineage>
        <taxon>Eukaryota</taxon>
        <taxon>Viridiplantae</taxon>
        <taxon>Streptophyta</taxon>
        <taxon>Embryophyta</taxon>
        <taxon>Tracheophyta</taxon>
        <taxon>Spermatophyta</taxon>
        <taxon>Magnoliopsida</taxon>
        <taxon>Liliopsida</taxon>
        <taxon>Asparagales</taxon>
        <taxon>Orchidaceae</taxon>
        <taxon>Orchidoideae</taxon>
        <taxon>Orchideae</taxon>
        <taxon>Orchidinae</taxon>
        <taxon>Platanthera</taxon>
    </lineage>
</organism>
<dbReference type="PANTHER" id="PTHR37751:SF1">
    <property type="entry name" value="LOW PROTEIN: M-PHASE INDUCER PHOSPHATASE-LIKE PROTEIN"/>
    <property type="match status" value="1"/>
</dbReference>
<keyword evidence="4" id="KW-1185">Reference proteome</keyword>
<protein>
    <recommendedName>
        <fullName evidence="2">DUF4378 domain-containing protein</fullName>
    </recommendedName>
</protein>